<comment type="caution">
    <text evidence="3">The sequence shown here is derived from an EMBL/GenBank/DDBJ whole genome shotgun (WGS) entry which is preliminary data.</text>
</comment>
<feature type="compositionally biased region" description="Acidic residues" evidence="1">
    <location>
        <begin position="77"/>
        <end position="90"/>
    </location>
</feature>
<feature type="region of interest" description="Disordered" evidence="1">
    <location>
        <begin position="58"/>
        <end position="96"/>
    </location>
</feature>
<gene>
    <name evidence="3" type="ORF">BP5796_02158</name>
</gene>
<protein>
    <recommendedName>
        <fullName evidence="2">STEEP1 domain-containing protein</fullName>
    </recommendedName>
</protein>
<feature type="domain" description="STEEP1" evidence="2">
    <location>
        <begin position="13"/>
        <end position="162"/>
    </location>
</feature>
<evidence type="ECO:0000313" key="3">
    <source>
        <dbReference type="EMBL" id="RDW90993.1"/>
    </source>
</evidence>
<keyword evidence="4" id="KW-1185">Reference proteome</keyword>
<dbReference type="OrthoDB" id="418131at2759"/>
<dbReference type="EMBL" id="PDLN01000003">
    <property type="protein sequence ID" value="RDW90993.1"/>
    <property type="molecule type" value="Genomic_DNA"/>
</dbReference>
<evidence type="ECO:0000256" key="1">
    <source>
        <dbReference type="SAM" id="MobiDB-lite"/>
    </source>
</evidence>
<dbReference type="AlphaFoldDB" id="A0A3D8SXE9"/>
<sequence length="188" mass="20177">MAIPAATPLAPVIYTYHCLCSTLVLATTHVISTLPRRAAPSLDAAIILPLPSALPPYTQIPITTTDSPAPKASEQENSQEDEEAETESELPSEGYTTLLSLTPDSKVVVARREDGFERRTVWRCGRCRVVVGYEIVNGEHAGGNEKPGRVLYILPGGLMTSEFMKGGKKISEAEVGIENGVAGKGVWE</sequence>
<organism evidence="3 4">
    <name type="scientific">Coleophoma crateriformis</name>
    <dbReference type="NCBI Taxonomy" id="565419"/>
    <lineage>
        <taxon>Eukaryota</taxon>
        <taxon>Fungi</taxon>
        <taxon>Dikarya</taxon>
        <taxon>Ascomycota</taxon>
        <taxon>Pezizomycotina</taxon>
        <taxon>Leotiomycetes</taxon>
        <taxon>Helotiales</taxon>
        <taxon>Dermateaceae</taxon>
        <taxon>Coleophoma</taxon>
    </lineage>
</organism>
<dbReference type="Pfam" id="PF25809">
    <property type="entry name" value="STEEP1"/>
    <property type="match status" value="1"/>
</dbReference>
<accession>A0A3D8SXE9</accession>
<proteinExistence type="predicted"/>
<dbReference type="Proteomes" id="UP000256328">
    <property type="component" value="Unassembled WGS sequence"/>
</dbReference>
<evidence type="ECO:0000259" key="2">
    <source>
        <dbReference type="Pfam" id="PF25809"/>
    </source>
</evidence>
<evidence type="ECO:0000313" key="4">
    <source>
        <dbReference type="Proteomes" id="UP000256328"/>
    </source>
</evidence>
<reference evidence="3 4" key="1">
    <citation type="journal article" date="2018" name="IMA Fungus">
        <title>IMA Genome-F 9: Draft genome sequence of Annulohypoxylon stygium, Aspergillus mulundensis, Berkeleyomyces basicola (syn. Thielaviopsis basicola), Ceratocystis smalleyi, two Cercospora beticola strains, Coleophoma cylindrospora, Fusarium fracticaudum, Phialophora cf. hyalina, and Morchella septimelata.</title>
        <authorList>
            <person name="Wingfield B.D."/>
            <person name="Bills G.F."/>
            <person name="Dong Y."/>
            <person name="Huang W."/>
            <person name="Nel W.J."/>
            <person name="Swalarsk-Parry B.S."/>
            <person name="Vaghefi N."/>
            <person name="Wilken P.M."/>
            <person name="An Z."/>
            <person name="de Beer Z.W."/>
            <person name="De Vos L."/>
            <person name="Chen L."/>
            <person name="Duong T.A."/>
            <person name="Gao Y."/>
            <person name="Hammerbacher A."/>
            <person name="Kikkert J.R."/>
            <person name="Li Y."/>
            <person name="Li H."/>
            <person name="Li K."/>
            <person name="Li Q."/>
            <person name="Liu X."/>
            <person name="Ma X."/>
            <person name="Naidoo K."/>
            <person name="Pethybridge S.J."/>
            <person name="Sun J."/>
            <person name="Steenkamp E.T."/>
            <person name="van der Nest M.A."/>
            <person name="van Wyk S."/>
            <person name="Wingfield M.J."/>
            <person name="Xiong C."/>
            <person name="Yue Q."/>
            <person name="Zhang X."/>
        </authorList>
    </citation>
    <scope>NUCLEOTIDE SEQUENCE [LARGE SCALE GENOMIC DNA]</scope>
    <source>
        <strain evidence="3 4">BP5796</strain>
    </source>
</reference>
<dbReference type="InterPro" id="IPR057965">
    <property type="entry name" value="STEEP1_dom"/>
</dbReference>
<name>A0A3D8SXE9_9HELO</name>